<protein>
    <submittedName>
        <fullName evidence="2">Unannotated protein</fullName>
    </submittedName>
</protein>
<dbReference type="SUPFAM" id="SSF55961">
    <property type="entry name" value="Bet v1-like"/>
    <property type="match status" value="1"/>
</dbReference>
<dbReference type="EMBL" id="CAEMXZ010000096">
    <property type="protein sequence ID" value="CAB4324038.1"/>
    <property type="molecule type" value="Genomic_DNA"/>
</dbReference>
<feature type="transmembrane region" description="Helical" evidence="1">
    <location>
        <begin position="232"/>
        <end position="249"/>
    </location>
</feature>
<keyword evidence="1" id="KW-0472">Membrane</keyword>
<evidence type="ECO:0000313" key="3">
    <source>
        <dbReference type="EMBL" id="CAB4956544.1"/>
    </source>
</evidence>
<dbReference type="AlphaFoldDB" id="A0A6J5YK45"/>
<gene>
    <name evidence="2" type="ORF">UFOPK1392_01801</name>
    <name evidence="3" type="ORF">UFOPK3733_02195</name>
</gene>
<sequence>MELINEFDVSVPIDTAWAVLTDVERIAPCLPGAQLQEIEGEEYRGIVKVKVGPITAQYKGRATFLEMDATAHRLVLDAAGRDTRGAGNASAIITAQLTSSGSGTHVTVTTDLTVTGKVAQFGRGVLADVSAKILTQFVDNLEQTVLIDDVLSIANDVVDDAAQRGADVLAEAAMVVEDAVEAIKETAADAVAAAGAAISEVKASPVVRRIDQPEPEAIDLLGSAGTPVLKRAVPVLGVAVAALIVWRLLRRRR</sequence>
<accession>A0A6J5YK45</accession>
<dbReference type="Gene3D" id="3.30.530.20">
    <property type="match status" value="1"/>
</dbReference>
<dbReference type="InterPro" id="IPR010419">
    <property type="entry name" value="CO_DH_gsu"/>
</dbReference>
<keyword evidence="1" id="KW-0812">Transmembrane</keyword>
<dbReference type="PANTHER" id="PTHR38588:SF1">
    <property type="entry name" value="BLL0334 PROTEIN"/>
    <property type="match status" value="1"/>
</dbReference>
<name>A0A6J5YK45_9ZZZZ</name>
<proteinExistence type="predicted"/>
<keyword evidence="1" id="KW-1133">Transmembrane helix</keyword>
<evidence type="ECO:0000313" key="2">
    <source>
        <dbReference type="EMBL" id="CAB4324038.1"/>
    </source>
</evidence>
<dbReference type="PANTHER" id="PTHR38588">
    <property type="entry name" value="BLL0334 PROTEIN"/>
    <property type="match status" value="1"/>
</dbReference>
<organism evidence="2">
    <name type="scientific">freshwater metagenome</name>
    <dbReference type="NCBI Taxonomy" id="449393"/>
    <lineage>
        <taxon>unclassified sequences</taxon>
        <taxon>metagenomes</taxon>
        <taxon>ecological metagenomes</taxon>
    </lineage>
</organism>
<dbReference type="CDD" id="cd07823">
    <property type="entry name" value="SRPBCC_5"/>
    <property type="match status" value="1"/>
</dbReference>
<reference evidence="2" key="1">
    <citation type="submission" date="2020-05" db="EMBL/GenBank/DDBJ databases">
        <authorList>
            <person name="Chiriac C."/>
            <person name="Salcher M."/>
            <person name="Ghai R."/>
            <person name="Kavagutti S V."/>
        </authorList>
    </citation>
    <scope>NUCLEOTIDE SEQUENCE</scope>
</reference>
<evidence type="ECO:0000256" key="1">
    <source>
        <dbReference type="SAM" id="Phobius"/>
    </source>
</evidence>
<dbReference type="EMBL" id="CAFBNC010000175">
    <property type="protein sequence ID" value="CAB4956544.1"/>
    <property type="molecule type" value="Genomic_DNA"/>
</dbReference>
<dbReference type="Pfam" id="PF06240">
    <property type="entry name" value="COXG"/>
    <property type="match status" value="1"/>
</dbReference>
<dbReference type="InterPro" id="IPR023393">
    <property type="entry name" value="START-like_dom_sf"/>
</dbReference>